<dbReference type="Gene3D" id="2.60.120.10">
    <property type="entry name" value="Jelly Rolls"/>
    <property type="match status" value="1"/>
</dbReference>
<evidence type="ECO:0000313" key="8">
    <source>
        <dbReference type="Proteomes" id="UP001597469"/>
    </source>
</evidence>
<evidence type="ECO:0000313" key="7">
    <source>
        <dbReference type="EMBL" id="MFD2571971.1"/>
    </source>
</evidence>
<evidence type="ECO:0000256" key="3">
    <source>
        <dbReference type="ARBA" id="ARBA00023125"/>
    </source>
</evidence>
<keyword evidence="2" id="KW-0805">Transcription regulation</keyword>
<dbReference type="InterPro" id="IPR003313">
    <property type="entry name" value="AraC-bd"/>
</dbReference>
<dbReference type="Pfam" id="PF02311">
    <property type="entry name" value="AraC_binding"/>
    <property type="match status" value="1"/>
</dbReference>
<dbReference type="InterPro" id="IPR037923">
    <property type="entry name" value="HTH-like"/>
</dbReference>
<proteinExistence type="predicted"/>
<organism evidence="7 8">
    <name type="scientific">Spirosoma soli</name>
    <dbReference type="NCBI Taxonomy" id="1770529"/>
    <lineage>
        <taxon>Bacteria</taxon>
        <taxon>Pseudomonadati</taxon>
        <taxon>Bacteroidota</taxon>
        <taxon>Cytophagia</taxon>
        <taxon>Cytophagales</taxon>
        <taxon>Cytophagaceae</taxon>
        <taxon>Spirosoma</taxon>
    </lineage>
</organism>
<dbReference type="Proteomes" id="UP001597469">
    <property type="component" value="Unassembled WGS sequence"/>
</dbReference>
<evidence type="ECO:0000256" key="1">
    <source>
        <dbReference type="ARBA" id="ARBA00022490"/>
    </source>
</evidence>
<dbReference type="EMBL" id="JBHULN010000008">
    <property type="protein sequence ID" value="MFD2571971.1"/>
    <property type="molecule type" value="Genomic_DNA"/>
</dbReference>
<evidence type="ECO:0000256" key="5">
    <source>
        <dbReference type="ARBA" id="ARBA00023163"/>
    </source>
</evidence>
<evidence type="ECO:0000256" key="4">
    <source>
        <dbReference type="ARBA" id="ARBA00023159"/>
    </source>
</evidence>
<keyword evidence="8" id="KW-1185">Reference proteome</keyword>
<dbReference type="InterPro" id="IPR009057">
    <property type="entry name" value="Homeodomain-like_sf"/>
</dbReference>
<dbReference type="SUPFAM" id="SSF51215">
    <property type="entry name" value="Regulatory protein AraC"/>
    <property type="match status" value="1"/>
</dbReference>
<sequence>MKRFIQYEPLLIQQLDTDKWTLPVHTHNHFELILIEAGSGQHVVNGNSVAYQSGDAFFLRPSDNHTFSIATQTSMYSLSFTALYVASLMPSGTKSWVHLEERSTPATHLSVSNLVRSGTEQRNLQALVEIIWAERHSPCPLFSNPVVESLMKAILTLLDRKLAQQSLEPATVRPAPSAFTQRVAAYVCRHITEPEELRMEKMADVFNYSPSHLGALFKQHMGESIQQYIIRYKLKLVETRLSLSTMTISQIADEFGFADVCHLNKLFKRHYQHTPTDYRRGLYEQVRTCSLK</sequence>
<dbReference type="InterPro" id="IPR018062">
    <property type="entry name" value="HTH_AraC-typ_CS"/>
</dbReference>
<protein>
    <submittedName>
        <fullName evidence="7">AraC family transcriptional regulator</fullName>
    </submittedName>
</protein>
<feature type="domain" description="HTH araC/xylS-type" evidence="6">
    <location>
        <begin position="181"/>
        <end position="281"/>
    </location>
</feature>
<dbReference type="PROSITE" id="PS00041">
    <property type="entry name" value="HTH_ARAC_FAMILY_1"/>
    <property type="match status" value="1"/>
</dbReference>
<dbReference type="PROSITE" id="PS01124">
    <property type="entry name" value="HTH_ARAC_FAMILY_2"/>
    <property type="match status" value="1"/>
</dbReference>
<keyword evidence="5" id="KW-0804">Transcription</keyword>
<dbReference type="InterPro" id="IPR014710">
    <property type="entry name" value="RmlC-like_jellyroll"/>
</dbReference>
<gene>
    <name evidence="7" type="ORF">ACFSUS_15110</name>
</gene>
<dbReference type="InterPro" id="IPR018060">
    <property type="entry name" value="HTH_AraC"/>
</dbReference>
<dbReference type="SUPFAM" id="SSF46689">
    <property type="entry name" value="Homeodomain-like"/>
    <property type="match status" value="2"/>
</dbReference>
<keyword evidence="1" id="KW-0963">Cytoplasm</keyword>
<dbReference type="PANTHER" id="PTHR46796">
    <property type="entry name" value="HTH-TYPE TRANSCRIPTIONAL ACTIVATOR RHAS-RELATED"/>
    <property type="match status" value="1"/>
</dbReference>
<name>A0ABW5M770_9BACT</name>
<keyword evidence="3" id="KW-0238">DNA-binding</keyword>
<keyword evidence="4" id="KW-0010">Activator</keyword>
<accession>A0ABW5M770</accession>
<dbReference type="InterPro" id="IPR050204">
    <property type="entry name" value="AraC_XylS_family_regulators"/>
</dbReference>
<dbReference type="SMART" id="SM00342">
    <property type="entry name" value="HTH_ARAC"/>
    <property type="match status" value="1"/>
</dbReference>
<dbReference type="PANTHER" id="PTHR46796:SF13">
    <property type="entry name" value="HTH-TYPE TRANSCRIPTIONAL ACTIVATOR RHAS"/>
    <property type="match status" value="1"/>
</dbReference>
<comment type="caution">
    <text evidence="7">The sequence shown here is derived from an EMBL/GenBank/DDBJ whole genome shotgun (WGS) entry which is preliminary data.</text>
</comment>
<dbReference type="Pfam" id="PF12833">
    <property type="entry name" value="HTH_18"/>
    <property type="match status" value="1"/>
</dbReference>
<dbReference type="Gene3D" id="1.10.10.60">
    <property type="entry name" value="Homeodomain-like"/>
    <property type="match status" value="2"/>
</dbReference>
<evidence type="ECO:0000259" key="6">
    <source>
        <dbReference type="PROSITE" id="PS01124"/>
    </source>
</evidence>
<evidence type="ECO:0000256" key="2">
    <source>
        <dbReference type="ARBA" id="ARBA00023015"/>
    </source>
</evidence>
<dbReference type="RefSeq" id="WP_381523949.1">
    <property type="nucleotide sequence ID" value="NZ_JBHULN010000008.1"/>
</dbReference>
<reference evidence="8" key="1">
    <citation type="journal article" date="2019" name="Int. J. Syst. Evol. Microbiol.">
        <title>The Global Catalogue of Microorganisms (GCM) 10K type strain sequencing project: providing services to taxonomists for standard genome sequencing and annotation.</title>
        <authorList>
            <consortium name="The Broad Institute Genomics Platform"/>
            <consortium name="The Broad Institute Genome Sequencing Center for Infectious Disease"/>
            <person name="Wu L."/>
            <person name="Ma J."/>
        </authorList>
    </citation>
    <scope>NUCLEOTIDE SEQUENCE [LARGE SCALE GENOMIC DNA]</scope>
    <source>
        <strain evidence="8">KCTC 42805</strain>
    </source>
</reference>